<organism evidence="12 13">
    <name type="scientific">Sphagnum troendelagicum</name>
    <dbReference type="NCBI Taxonomy" id="128251"/>
    <lineage>
        <taxon>Eukaryota</taxon>
        <taxon>Viridiplantae</taxon>
        <taxon>Streptophyta</taxon>
        <taxon>Embryophyta</taxon>
        <taxon>Bryophyta</taxon>
        <taxon>Sphagnophytina</taxon>
        <taxon>Sphagnopsida</taxon>
        <taxon>Sphagnales</taxon>
        <taxon>Sphagnaceae</taxon>
        <taxon>Sphagnum</taxon>
    </lineage>
</organism>
<dbReference type="CDD" id="cd02440">
    <property type="entry name" value="AdoMet_MTases"/>
    <property type="match status" value="1"/>
</dbReference>
<dbReference type="PROSITE" id="PS51687">
    <property type="entry name" value="SAM_MT_RNA_M5U"/>
    <property type="match status" value="1"/>
</dbReference>
<evidence type="ECO:0000256" key="1">
    <source>
        <dbReference type="ARBA" id="ARBA00022603"/>
    </source>
</evidence>
<keyword evidence="5 7" id="KW-0863">Zinc-finger</keyword>
<evidence type="ECO:0000256" key="4">
    <source>
        <dbReference type="ARBA" id="ARBA00022723"/>
    </source>
</evidence>
<keyword evidence="3 8" id="KW-0949">S-adenosyl-L-methionine</keyword>
<dbReference type="InterPro" id="IPR010280">
    <property type="entry name" value="U5_MeTrfase_fam"/>
</dbReference>
<feature type="binding site" evidence="8">
    <location>
        <position position="602"/>
    </location>
    <ligand>
        <name>S-adenosyl-L-methionine</name>
        <dbReference type="ChEBI" id="CHEBI:59789"/>
    </ligand>
</feature>
<feature type="compositionally biased region" description="Basic and acidic residues" evidence="10">
    <location>
        <begin position="33"/>
        <end position="45"/>
    </location>
</feature>
<feature type="compositionally biased region" description="Basic and acidic residues" evidence="10">
    <location>
        <begin position="14"/>
        <end position="24"/>
    </location>
</feature>
<evidence type="ECO:0000256" key="2">
    <source>
        <dbReference type="ARBA" id="ARBA00022679"/>
    </source>
</evidence>
<keyword evidence="2 8" id="KW-0808">Transferase</keyword>
<reference evidence="12" key="1">
    <citation type="submission" date="2024-02" db="EMBL/GenBank/DDBJ databases">
        <authorList>
            <consortium name="ELIXIR-Norway"/>
            <consortium name="Elixir Norway"/>
        </authorList>
    </citation>
    <scope>NUCLEOTIDE SEQUENCE</scope>
</reference>
<evidence type="ECO:0000256" key="5">
    <source>
        <dbReference type="ARBA" id="ARBA00022771"/>
    </source>
</evidence>
<dbReference type="Gene3D" id="4.10.1000.10">
    <property type="entry name" value="Zinc finger, CCCH-type"/>
    <property type="match status" value="1"/>
</dbReference>
<dbReference type="SUPFAM" id="SSF90229">
    <property type="entry name" value="CCCH zinc finger"/>
    <property type="match status" value="1"/>
</dbReference>
<evidence type="ECO:0000313" key="12">
    <source>
        <dbReference type="EMBL" id="CAK9193740.1"/>
    </source>
</evidence>
<evidence type="ECO:0000256" key="8">
    <source>
        <dbReference type="PROSITE-ProRule" id="PRU01024"/>
    </source>
</evidence>
<evidence type="ECO:0000313" key="13">
    <source>
        <dbReference type="Proteomes" id="UP001497512"/>
    </source>
</evidence>
<dbReference type="PROSITE" id="PS01230">
    <property type="entry name" value="TRMA_1"/>
    <property type="match status" value="1"/>
</dbReference>
<feature type="compositionally biased region" description="Low complexity" evidence="10">
    <location>
        <begin position="61"/>
        <end position="71"/>
    </location>
</feature>
<feature type="region of interest" description="Disordered" evidence="10">
    <location>
        <begin position="733"/>
        <end position="754"/>
    </location>
</feature>
<feature type="active site" description="Nucleophile" evidence="8">
    <location>
        <position position="811"/>
    </location>
</feature>
<dbReference type="PROSITE" id="PS50103">
    <property type="entry name" value="ZF_C3H1"/>
    <property type="match status" value="1"/>
</dbReference>
<dbReference type="Pfam" id="PF13847">
    <property type="entry name" value="Methyltransf_31"/>
    <property type="match status" value="1"/>
</dbReference>
<dbReference type="InterPro" id="IPR025714">
    <property type="entry name" value="Methyltranfer_dom"/>
</dbReference>
<dbReference type="InterPro" id="IPR000571">
    <property type="entry name" value="Znf_CCCH"/>
</dbReference>
<evidence type="ECO:0000256" key="3">
    <source>
        <dbReference type="ARBA" id="ARBA00022691"/>
    </source>
</evidence>
<protein>
    <recommendedName>
        <fullName evidence="11">C3H1-type domain-containing protein</fullName>
    </recommendedName>
</protein>
<dbReference type="InterPro" id="IPR045850">
    <property type="entry name" value="TRM2_met"/>
</dbReference>
<keyword evidence="1 8" id="KW-0489">Methyltransferase</keyword>
<keyword evidence="13" id="KW-1185">Reference proteome</keyword>
<comment type="similarity">
    <text evidence="8">Belongs to the class I-like SAM-binding methyltransferase superfamily. RNA M5U methyltransferase family.</text>
</comment>
<feature type="region of interest" description="Disordered" evidence="10">
    <location>
        <begin position="1"/>
        <end position="99"/>
    </location>
</feature>
<dbReference type="Pfam" id="PF05958">
    <property type="entry name" value="tRNA_U5-meth_tr"/>
    <property type="match status" value="1"/>
</dbReference>
<dbReference type="EMBL" id="OZ019902">
    <property type="protein sequence ID" value="CAK9193740.1"/>
    <property type="molecule type" value="Genomic_DNA"/>
</dbReference>
<accession>A0ABP0TH17</accession>
<evidence type="ECO:0000256" key="6">
    <source>
        <dbReference type="ARBA" id="ARBA00022833"/>
    </source>
</evidence>
<evidence type="ECO:0000256" key="10">
    <source>
        <dbReference type="SAM" id="MobiDB-lite"/>
    </source>
</evidence>
<dbReference type="Gene3D" id="3.40.50.150">
    <property type="entry name" value="Vaccinia Virus protein VP39"/>
    <property type="match status" value="1"/>
</dbReference>
<evidence type="ECO:0000259" key="11">
    <source>
        <dbReference type="PROSITE" id="PS50103"/>
    </source>
</evidence>
<feature type="compositionally biased region" description="Basic and acidic residues" evidence="10">
    <location>
        <begin position="285"/>
        <end position="295"/>
    </location>
</feature>
<feature type="region of interest" description="Disordered" evidence="10">
    <location>
        <begin position="271"/>
        <end position="316"/>
    </location>
</feature>
<dbReference type="Pfam" id="PF00642">
    <property type="entry name" value="zf-CCCH"/>
    <property type="match status" value="1"/>
</dbReference>
<proteinExistence type="inferred from homology"/>
<dbReference type="PANTHER" id="PTHR45904">
    <property type="entry name" value="TRNA (URACIL-5-)-METHYLTRANSFERASE"/>
    <property type="match status" value="1"/>
</dbReference>
<feature type="binding site" evidence="8">
    <location>
        <position position="652"/>
    </location>
    <ligand>
        <name>S-adenosyl-L-methionine</name>
        <dbReference type="ChEBI" id="CHEBI:59789"/>
    </ligand>
</feature>
<feature type="compositionally biased region" description="Basic and acidic residues" evidence="10">
    <location>
        <begin position="72"/>
        <end position="82"/>
    </location>
</feature>
<evidence type="ECO:0000256" key="7">
    <source>
        <dbReference type="PROSITE-ProRule" id="PRU00723"/>
    </source>
</evidence>
<feature type="binding site" evidence="8">
    <location>
        <position position="783"/>
    </location>
    <ligand>
        <name>S-adenosyl-L-methionine</name>
        <dbReference type="ChEBI" id="CHEBI:59789"/>
    </ligand>
</feature>
<sequence>MASENVASFEEDEKNAAHEPKQVLEETAASLEMKQEEDKKDHEQEQQIPAETAAAEEEEPPAAAVAVASPEMKLEDHDQNHGDEEDEEVAEEEEEEEEEEVAAMVERMKTSLCSYFRKKGCRHGENCRYAHGESELQPRPDGTWDPTSERAKSFLATQKQHEQQDAAGAGGVKVMIGSQPSSATTTLLQKCIVHVPRGWSQDKLKSFLSDHSVPFASAKKRKAMSVCFVSFETAEQVATSAKILDGLTVQNKRLKFADVLPRAWEQKATGMSGMALDDDDDGNNNDEKTEHHKDAVLYNDDDDNSSKQAESAGDEKPVLEPYRDVCQVVTPLAHLSYADQLNVKKDDITQVLKRLARSIRKGCPAGLLLPDWLVAARDREGLPCEFEGVIASPIIDGYRNKCEFSIGSGPDGKRVVGFQLGTFREGVNAVAEPGSCRNVSLTARMFVAAFQSFIRTSKLPVWNKQDNTGFWRMLTIREGRKPVNKGEASTEMQHEIAEVMLVVQVCPTGVPEERRAKEYTQMSLALTNAAASLSLPLTALLVQDHVGVSNAAPVDSPLHALPIHVNSAPEELEDKSDDMPMTHIHDYIGGLRFRISPTAFFQVNSVGAERLYTMAGDWAGLGPDTLLFDVCCGTGTIGLTLAHRVGMVVGIEMNASAVADAQINASLNGISNCKFVCGKAEDVINNLLKEYVVGDLEDLVKEGELSTKTTTRATTQADAEETVVRSELPDLSVKETENGTHQIGKGTSEVGISGGQPIKQAEEESHTTGEKRLRFSNVVAIVDPPRVGLHHIVLRTLRLHKQLRQLVYISCNPESLLANAVELCMPLEEGTAAAEKSRSRGQFKGTTNLGHARRRVKTLPASEPFRPVKAAAVDMFPHTKHCEMIMLFER</sequence>
<feature type="compositionally biased region" description="Acidic residues" evidence="10">
    <location>
        <begin position="83"/>
        <end position="99"/>
    </location>
</feature>
<comment type="caution">
    <text evidence="8">Lacks conserved residue(s) required for the propagation of feature annotation.</text>
</comment>
<dbReference type="SUPFAM" id="SSF53335">
    <property type="entry name" value="S-adenosyl-L-methionine-dependent methyltransferases"/>
    <property type="match status" value="1"/>
</dbReference>
<feature type="active site" evidence="9">
    <location>
        <position position="811"/>
    </location>
</feature>
<dbReference type="PANTHER" id="PTHR45904:SF2">
    <property type="entry name" value="TRNA (URACIL-5-)-METHYLTRANSFERASE HOMOLOG A"/>
    <property type="match status" value="1"/>
</dbReference>
<dbReference type="InterPro" id="IPR030390">
    <property type="entry name" value="MeTrfase_TrmA_AS"/>
</dbReference>
<gene>
    <name evidence="12" type="ORF">CSSPTR1EN2_LOCUS2177</name>
</gene>
<name>A0ABP0TH17_9BRYO</name>
<feature type="zinc finger region" description="C3H1-type" evidence="7">
    <location>
        <begin position="107"/>
        <end position="134"/>
    </location>
</feature>
<dbReference type="InterPro" id="IPR029063">
    <property type="entry name" value="SAM-dependent_MTases_sf"/>
</dbReference>
<feature type="domain" description="C3H1-type" evidence="11">
    <location>
        <begin position="107"/>
        <end position="134"/>
    </location>
</feature>
<dbReference type="Proteomes" id="UP001497512">
    <property type="component" value="Chromosome 10"/>
</dbReference>
<dbReference type="SMART" id="SM00356">
    <property type="entry name" value="ZnF_C3H1"/>
    <property type="match status" value="1"/>
</dbReference>
<evidence type="ECO:0000256" key="9">
    <source>
        <dbReference type="PROSITE-ProRule" id="PRU10015"/>
    </source>
</evidence>
<dbReference type="InterPro" id="IPR036855">
    <property type="entry name" value="Znf_CCCH_sf"/>
</dbReference>
<keyword evidence="6 7" id="KW-0862">Zinc</keyword>
<keyword evidence="4 7" id="KW-0479">Metal-binding</keyword>